<protein>
    <submittedName>
        <fullName evidence="1">Uncharacterized protein</fullName>
    </submittedName>
</protein>
<keyword evidence="2" id="KW-1185">Reference proteome</keyword>
<dbReference type="Proteomes" id="UP001623660">
    <property type="component" value="Unassembled WGS sequence"/>
</dbReference>
<proteinExistence type="predicted"/>
<organism evidence="1 2">
    <name type="scientific">Candidatus Clostridium eludens</name>
    <dbReference type="NCBI Taxonomy" id="3381663"/>
    <lineage>
        <taxon>Bacteria</taxon>
        <taxon>Bacillati</taxon>
        <taxon>Bacillota</taxon>
        <taxon>Clostridia</taxon>
        <taxon>Eubacteriales</taxon>
        <taxon>Clostridiaceae</taxon>
        <taxon>Clostridium</taxon>
    </lineage>
</organism>
<name>A0ABW8SEF2_9CLOT</name>
<reference evidence="1 2" key="1">
    <citation type="submission" date="2024-11" db="EMBL/GenBank/DDBJ databases">
        <authorList>
            <person name="Heng Y.C."/>
            <person name="Lim A.C.H."/>
            <person name="Lee J.K.Y."/>
            <person name="Kittelmann S."/>
        </authorList>
    </citation>
    <scope>NUCLEOTIDE SEQUENCE [LARGE SCALE GENOMIC DNA]</scope>
    <source>
        <strain evidence="1 2">WILCCON 0269</strain>
    </source>
</reference>
<sequence length="226" mass="26650">MKIRKQIMKMTKIIYRCFMDKDDNLYNKPLGRIAELKLEKERQDFLKEYIDFIMHSDIVAETTKIYIRSPFDSVASSIVDYNRTLSEGSKEINIKTAESNCNNNTNKLLEYFLDDMLHNVIYSKNCDLDHYNKLLDLAIAKKGKKNKILDNLMLKLPAKVEIQDDLDQDEFSEFIKIVAPYCRQHMKYLEENIPHKAVGYLYYLISARQLEGKHKDRFGYVKKILG</sequence>
<evidence type="ECO:0000313" key="2">
    <source>
        <dbReference type="Proteomes" id="UP001623660"/>
    </source>
</evidence>
<accession>A0ABW8SEF2</accession>
<gene>
    <name evidence="1" type="ORF">ACJDU8_01885</name>
</gene>
<evidence type="ECO:0000313" key="1">
    <source>
        <dbReference type="EMBL" id="MFL0194330.1"/>
    </source>
</evidence>
<comment type="caution">
    <text evidence="1">The sequence shown here is derived from an EMBL/GenBank/DDBJ whole genome shotgun (WGS) entry which is preliminary data.</text>
</comment>
<dbReference type="EMBL" id="JBJHZX010000002">
    <property type="protein sequence ID" value="MFL0194330.1"/>
    <property type="molecule type" value="Genomic_DNA"/>
</dbReference>
<dbReference type="RefSeq" id="WP_406790449.1">
    <property type="nucleotide sequence ID" value="NZ_JBJHZX010000002.1"/>
</dbReference>